<dbReference type="Pfam" id="PF13855">
    <property type="entry name" value="LRR_8"/>
    <property type="match status" value="1"/>
</dbReference>
<dbReference type="InterPro" id="IPR032675">
    <property type="entry name" value="LRR_dom_sf"/>
</dbReference>
<feature type="signal peptide" evidence="3">
    <location>
        <begin position="1"/>
        <end position="18"/>
    </location>
</feature>
<accession>A0A9J6BEF1</accession>
<feature type="transmembrane region" description="Helical" evidence="2">
    <location>
        <begin position="343"/>
        <end position="366"/>
    </location>
</feature>
<keyword evidence="3" id="KW-0732">Signal</keyword>
<keyword evidence="1" id="KW-0175">Coiled coil</keyword>
<keyword evidence="5" id="KW-1185">Reference proteome</keyword>
<dbReference type="Gene3D" id="3.80.10.10">
    <property type="entry name" value="Ribonuclease Inhibitor"/>
    <property type="match status" value="1"/>
</dbReference>
<keyword evidence="2" id="KW-0812">Transmembrane</keyword>
<keyword evidence="2" id="KW-0472">Membrane</keyword>
<dbReference type="AlphaFoldDB" id="A0A9J6BEF1"/>
<sequence>MLIKFYSFLLLLIPSISAINISCHFRTYIWNFIGSVYECHVSDLTITSLNTVITSANGTHYNSSMNHEKVTSFHSDSKDIHYMPHGLNKIFPNLVSILIANTHIKEIHQKDLEQYPKLKLISLYGNEIEYLEKDLFKFNTQLKYIFFHFNKINQIYPTIFDHLNQLECLFLSANHCVNKDKTDKSGVIELIKEVKENCLPSNYSLMNQLEDLKGKMNMSNFESFLRQFIKKSSNLESKMENMTNKQNEKLKKSESNLNQKVESTAKKITNEIHTLMKQQEQKSMAKFDEQFAAVSQNLKRLKNQFESEILKKQNEKTQTKPDEQKNELDQKLKKFKSEMFHQFFFIALPSICLFTSLNIVMIYLCYQKYAKIGKVQKSRPSNDVELEERNN</sequence>
<dbReference type="EMBL" id="JADBJN010000004">
    <property type="protein sequence ID" value="KAG5668257.1"/>
    <property type="molecule type" value="Genomic_DNA"/>
</dbReference>
<keyword evidence="2" id="KW-1133">Transmembrane helix</keyword>
<reference evidence="4" key="1">
    <citation type="submission" date="2021-03" db="EMBL/GenBank/DDBJ databases">
        <title>Chromosome level genome of the anhydrobiotic midge Polypedilum vanderplanki.</title>
        <authorList>
            <person name="Yoshida Y."/>
            <person name="Kikawada T."/>
            <person name="Gusev O."/>
        </authorList>
    </citation>
    <scope>NUCLEOTIDE SEQUENCE</scope>
    <source>
        <strain evidence="4">NIAS01</strain>
        <tissue evidence="4">Whole body or cell culture</tissue>
    </source>
</reference>
<proteinExistence type="predicted"/>
<organism evidence="4 5">
    <name type="scientific">Polypedilum vanderplanki</name>
    <name type="common">Sleeping chironomid midge</name>
    <dbReference type="NCBI Taxonomy" id="319348"/>
    <lineage>
        <taxon>Eukaryota</taxon>
        <taxon>Metazoa</taxon>
        <taxon>Ecdysozoa</taxon>
        <taxon>Arthropoda</taxon>
        <taxon>Hexapoda</taxon>
        <taxon>Insecta</taxon>
        <taxon>Pterygota</taxon>
        <taxon>Neoptera</taxon>
        <taxon>Endopterygota</taxon>
        <taxon>Diptera</taxon>
        <taxon>Nematocera</taxon>
        <taxon>Chironomoidea</taxon>
        <taxon>Chironomidae</taxon>
        <taxon>Chironominae</taxon>
        <taxon>Polypedilum</taxon>
        <taxon>Polypedilum</taxon>
    </lineage>
</organism>
<feature type="coiled-coil region" evidence="1">
    <location>
        <begin position="225"/>
        <end position="318"/>
    </location>
</feature>
<gene>
    <name evidence="4" type="ORF">PVAND_016204</name>
</gene>
<dbReference type="InterPro" id="IPR001611">
    <property type="entry name" value="Leu-rich_rpt"/>
</dbReference>
<evidence type="ECO:0000256" key="2">
    <source>
        <dbReference type="SAM" id="Phobius"/>
    </source>
</evidence>
<comment type="caution">
    <text evidence="4">The sequence shown here is derived from an EMBL/GenBank/DDBJ whole genome shotgun (WGS) entry which is preliminary data.</text>
</comment>
<protein>
    <submittedName>
        <fullName evidence="4">Uncharacterized protein</fullName>
    </submittedName>
</protein>
<evidence type="ECO:0000313" key="5">
    <source>
        <dbReference type="Proteomes" id="UP001107558"/>
    </source>
</evidence>
<evidence type="ECO:0000313" key="4">
    <source>
        <dbReference type="EMBL" id="KAG5668257.1"/>
    </source>
</evidence>
<evidence type="ECO:0000256" key="1">
    <source>
        <dbReference type="SAM" id="Coils"/>
    </source>
</evidence>
<dbReference type="Proteomes" id="UP001107558">
    <property type="component" value="Chromosome 4"/>
</dbReference>
<evidence type="ECO:0000256" key="3">
    <source>
        <dbReference type="SAM" id="SignalP"/>
    </source>
</evidence>
<feature type="chain" id="PRO_5039904788" evidence="3">
    <location>
        <begin position="19"/>
        <end position="391"/>
    </location>
</feature>
<dbReference type="OrthoDB" id="7783855at2759"/>
<dbReference type="SUPFAM" id="SSF52058">
    <property type="entry name" value="L domain-like"/>
    <property type="match status" value="1"/>
</dbReference>
<name>A0A9J6BEF1_POLVA</name>